<evidence type="ECO:0000256" key="8">
    <source>
        <dbReference type="NCBIfam" id="TIGR00669"/>
    </source>
</evidence>
<evidence type="ECO:0000256" key="2">
    <source>
        <dbReference type="ARBA" id="ARBA00022598"/>
    </source>
</evidence>
<dbReference type="UniPathway" id="UPA00134">
    <property type="reaction ID" value="UER00194"/>
</dbReference>
<name>A0A239ZJD2_CLOCO</name>
<dbReference type="GeneID" id="70576582"/>
<reference evidence="11 12" key="1">
    <citation type="submission" date="2018-06" db="EMBL/GenBank/DDBJ databases">
        <authorList>
            <consortium name="Pathogen Informatics"/>
            <person name="Doyle S."/>
        </authorList>
    </citation>
    <scope>NUCLEOTIDE SEQUENCE [LARGE SCALE GENOMIC DNA]</scope>
    <source>
        <strain evidence="11 12">NCTC13028</strain>
    </source>
</reference>
<dbReference type="HAMAP" id="MF_00555">
    <property type="entry name" value="AsnA"/>
    <property type="match status" value="1"/>
</dbReference>
<dbReference type="CDD" id="cd00645">
    <property type="entry name" value="AsnA"/>
    <property type="match status" value="1"/>
</dbReference>
<dbReference type="GO" id="GO:0005829">
    <property type="term" value="C:cytosol"/>
    <property type="evidence" value="ECO:0007669"/>
    <property type="project" value="TreeGrafter"/>
</dbReference>
<comment type="subcellular location">
    <subcellularLocation>
        <location evidence="7">Cytoplasm</location>
    </subcellularLocation>
</comment>
<dbReference type="PIRSF" id="PIRSF001555">
    <property type="entry name" value="Asp_ammon_ligase"/>
    <property type="match status" value="1"/>
</dbReference>
<protein>
    <recommendedName>
        <fullName evidence="7 8">Aspartate--ammonia ligase</fullName>
        <ecNumber evidence="7 8">6.3.1.1</ecNumber>
    </recommendedName>
    <alternativeName>
        <fullName evidence="7">Asparagine synthetase A</fullName>
    </alternativeName>
</protein>
<dbReference type="InterPro" id="IPR045864">
    <property type="entry name" value="aa-tRNA-synth_II/BPL/LPL"/>
</dbReference>
<evidence type="ECO:0000313" key="12">
    <source>
        <dbReference type="Proteomes" id="UP000250223"/>
    </source>
</evidence>
<dbReference type="Pfam" id="PF03590">
    <property type="entry name" value="AsnA"/>
    <property type="match status" value="1"/>
</dbReference>
<evidence type="ECO:0000313" key="11">
    <source>
        <dbReference type="EMBL" id="SQB36105.1"/>
    </source>
</evidence>
<keyword evidence="1 7" id="KW-0963">Cytoplasm</keyword>
<proteinExistence type="inferred from homology"/>
<dbReference type="PANTHER" id="PTHR30073">
    <property type="entry name" value="ASPARTATE--AMMONIA LIGASE"/>
    <property type="match status" value="1"/>
</dbReference>
<feature type="domain" description="Aminoacyl-transfer RNA synthetases class-II family profile" evidence="9">
    <location>
        <begin position="30"/>
        <end position="326"/>
    </location>
</feature>
<evidence type="ECO:0000313" key="10">
    <source>
        <dbReference type="EMBL" id="NOH17229.1"/>
    </source>
</evidence>
<evidence type="ECO:0000256" key="4">
    <source>
        <dbReference type="ARBA" id="ARBA00022741"/>
    </source>
</evidence>
<dbReference type="AlphaFoldDB" id="A0A239ZJD2"/>
<dbReference type="GO" id="GO:0005524">
    <property type="term" value="F:ATP binding"/>
    <property type="evidence" value="ECO:0007669"/>
    <property type="project" value="UniProtKB-UniRule"/>
</dbReference>
<dbReference type="GO" id="GO:0016740">
    <property type="term" value="F:transferase activity"/>
    <property type="evidence" value="ECO:0007669"/>
    <property type="project" value="UniProtKB-ARBA"/>
</dbReference>
<comment type="similarity">
    <text evidence="7">Belongs to the class-II aminoacyl-tRNA synthetase family. AsnA subfamily.</text>
</comment>
<dbReference type="EMBL" id="UAWC01000026">
    <property type="protein sequence ID" value="SQB36105.1"/>
    <property type="molecule type" value="Genomic_DNA"/>
</dbReference>
<evidence type="ECO:0000256" key="1">
    <source>
        <dbReference type="ARBA" id="ARBA00022490"/>
    </source>
</evidence>
<evidence type="ECO:0000313" key="13">
    <source>
        <dbReference type="Proteomes" id="UP000528432"/>
    </source>
</evidence>
<dbReference type="GO" id="GO:0140096">
    <property type="term" value="F:catalytic activity, acting on a protein"/>
    <property type="evidence" value="ECO:0007669"/>
    <property type="project" value="UniProtKB-ARBA"/>
</dbReference>
<reference evidence="10 13" key="2">
    <citation type="submission" date="2020-05" db="EMBL/GenBank/DDBJ databases">
        <title>Draft genome sequence of Clostridium cochlearium strain AGROS13 isolated from a sheep dairy farm in New Zealand.</title>
        <authorList>
            <person name="Gupta T.B."/>
            <person name="Jauregui R."/>
            <person name="Risson A.N."/>
            <person name="Brightwell G."/>
            <person name="Maclean P."/>
        </authorList>
    </citation>
    <scope>NUCLEOTIDE SEQUENCE [LARGE SCALE GENOMIC DNA]</scope>
    <source>
        <strain evidence="10 13">AGROS13</strain>
    </source>
</reference>
<dbReference type="EMBL" id="JABFIF010000041">
    <property type="protein sequence ID" value="NOH17229.1"/>
    <property type="molecule type" value="Genomic_DNA"/>
</dbReference>
<dbReference type="GO" id="GO:0070981">
    <property type="term" value="P:L-asparagine biosynthetic process"/>
    <property type="evidence" value="ECO:0007669"/>
    <property type="project" value="UniProtKB-UniRule"/>
</dbReference>
<dbReference type="EC" id="6.3.1.1" evidence="7 8"/>
<keyword evidence="6 7" id="KW-0061">Asparagine biosynthesis</keyword>
<gene>
    <name evidence="7 11" type="primary">asnA</name>
    <name evidence="10" type="ORF">HMJ28_12740</name>
    <name evidence="11" type="ORF">NCTC13028_02331</name>
</gene>
<accession>A0A239ZJD2</accession>
<evidence type="ECO:0000256" key="5">
    <source>
        <dbReference type="ARBA" id="ARBA00022840"/>
    </source>
</evidence>
<evidence type="ECO:0000256" key="7">
    <source>
        <dbReference type="HAMAP-Rule" id="MF_00555"/>
    </source>
</evidence>
<keyword evidence="5 7" id="KW-0067">ATP-binding</keyword>
<keyword evidence="3 7" id="KW-0028">Amino-acid biosynthesis</keyword>
<sequence length="341" mass="40288">METKFEERLIIPKDYKTELDLKETAIAIKEVKDYFERALAKQLNLIRVSAPLFVRCDKGLNDNLNGVERPVKFTVKDDNEEAVEIVHSLAKWKRMALYRYNFNVNEGLYTDMDAIRRDEDLDNTHSIYVDQWDWERIIRKEDRNEEYLKDIVRKIFKAFKETEEHINKLYPFLGKVLPEEIFFMTTQELEDMFPDLTPKEREDAITKEKKAVFLMKIGKTLESGEKHDGRAPDYDDWELNGDILFWNPVLNKAFELSSMGIRVDEEALLRQLKLANCEERKELEFHKMLLEKKLPYTIGGGIGQSRMCMLFLKKAHIGEVQSSIWPEEMIKFCKEKGIMLL</sequence>
<dbReference type="Proteomes" id="UP000250223">
    <property type="component" value="Unassembled WGS sequence"/>
</dbReference>
<dbReference type="PANTHER" id="PTHR30073:SF5">
    <property type="entry name" value="ASPARTATE--AMMONIA LIGASE"/>
    <property type="match status" value="1"/>
</dbReference>
<keyword evidence="2 7" id="KW-0436">Ligase</keyword>
<comment type="catalytic activity">
    <reaction evidence="7">
        <text>L-aspartate + NH4(+) + ATP = L-asparagine + AMP + diphosphate + H(+)</text>
        <dbReference type="Rhea" id="RHEA:11372"/>
        <dbReference type="ChEBI" id="CHEBI:15378"/>
        <dbReference type="ChEBI" id="CHEBI:28938"/>
        <dbReference type="ChEBI" id="CHEBI:29991"/>
        <dbReference type="ChEBI" id="CHEBI:30616"/>
        <dbReference type="ChEBI" id="CHEBI:33019"/>
        <dbReference type="ChEBI" id="CHEBI:58048"/>
        <dbReference type="ChEBI" id="CHEBI:456215"/>
        <dbReference type="EC" id="6.3.1.1"/>
    </reaction>
</comment>
<dbReference type="Gene3D" id="3.30.930.10">
    <property type="entry name" value="Bira Bifunctional Protein, Domain 2"/>
    <property type="match status" value="1"/>
</dbReference>
<keyword evidence="4 7" id="KW-0547">Nucleotide-binding</keyword>
<comment type="pathway">
    <text evidence="7">Amino-acid biosynthesis; L-asparagine biosynthesis; L-asparagine from L-aspartate (ammonia route): step 1/1.</text>
</comment>
<dbReference type="SUPFAM" id="SSF55681">
    <property type="entry name" value="Class II aaRS and biotin synthetases"/>
    <property type="match status" value="1"/>
</dbReference>
<dbReference type="GO" id="GO:0004071">
    <property type="term" value="F:aspartate-ammonia ligase activity"/>
    <property type="evidence" value="ECO:0007669"/>
    <property type="project" value="UniProtKB-UniRule"/>
</dbReference>
<organism evidence="10 13">
    <name type="scientific">Clostridium cochlearium</name>
    <dbReference type="NCBI Taxonomy" id="1494"/>
    <lineage>
        <taxon>Bacteria</taxon>
        <taxon>Bacillati</taxon>
        <taxon>Bacillota</taxon>
        <taxon>Clostridia</taxon>
        <taxon>Eubacteriales</taxon>
        <taxon>Clostridiaceae</taxon>
        <taxon>Clostridium</taxon>
    </lineage>
</organism>
<evidence type="ECO:0000259" key="9">
    <source>
        <dbReference type="PROSITE" id="PS50862"/>
    </source>
</evidence>
<dbReference type="InterPro" id="IPR006195">
    <property type="entry name" value="aa-tRNA-synth_II"/>
</dbReference>
<dbReference type="NCBIfam" id="TIGR00669">
    <property type="entry name" value="asnA"/>
    <property type="match status" value="1"/>
</dbReference>
<dbReference type="RefSeq" id="WP_095177456.1">
    <property type="nucleotide sequence ID" value="NZ_CP173238.1"/>
</dbReference>
<dbReference type="InterPro" id="IPR004618">
    <property type="entry name" value="AsnA"/>
</dbReference>
<evidence type="ECO:0000256" key="3">
    <source>
        <dbReference type="ARBA" id="ARBA00022605"/>
    </source>
</evidence>
<dbReference type="Proteomes" id="UP000528432">
    <property type="component" value="Unassembled WGS sequence"/>
</dbReference>
<dbReference type="PROSITE" id="PS50862">
    <property type="entry name" value="AA_TRNA_LIGASE_II"/>
    <property type="match status" value="1"/>
</dbReference>
<evidence type="ECO:0000256" key="6">
    <source>
        <dbReference type="ARBA" id="ARBA00022888"/>
    </source>
</evidence>